<evidence type="ECO:0000313" key="3">
    <source>
        <dbReference type="Proteomes" id="UP000886595"/>
    </source>
</evidence>
<proteinExistence type="predicted"/>
<name>A0A8X7RFK3_BRACI</name>
<keyword evidence="3" id="KW-1185">Reference proteome</keyword>
<organism evidence="2 3">
    <name type="scientific">Brassica carinata</name>
    <name type="common">Ethiopian mustard</name>
    <name type="synonym">Abyssinian cabbage</name>
    <dbReference type="NCBI Taxonomy" id="52824"/>
    <lineage>
        <taxon>Eukaryota</taxon>
        <taxon>Viridiplantae</taxon>
        <taxon>Streptophyta</taxon>
        <taxon>Embryophyta</taxon>
        <taxon>Tracheophyta</taxon>
        <taxon>Spermatophyta</taxon>
        <taxon>Magnoliopsida</taxon>
        <taxon>eudicotyledons</taxon>
        <taxon>Gunneridae</taxon>
        <taxon>Pentapetalae</taxon>
        <taxon>rosids</taxon>
        <taxon>malvids</taxon>
        <taxon>Brassicales</taxon>
        <taxon>Brassicaceae</taxon>
        <taxon>Brassiceae</taxon>
        <taxon>Brassica</taxon>
    </lineage>
</organism>
<dbReference type="OrthoDB" id="10431597at2759"/>
<dbReference type="EMBL" id="JAAMPC010000010">
    <property type="protein sequence ID" value="KAG2287411.1"/>
    <property type="molecule type" value="Genomic_DNA"/>
</dbReference>
<dbReference type="Proteomes" id="UP000886595">
    <property type="component" value="Unassembled WGS sequence"/>
</dbReference>
<evidence type="ECO:0000256" key="1">
    <source>
        <dbReference type="SAM" id="MobiDB-lite"/>
    </source>
</evidence>
<reference evidence="2 3" key="1">
    <citation type="submission" date="2020-02" db="EMBL/GenBank/DDBJ databases">
        <authorList>
            <person name="Ma Q."/>
            <person name="Huang Y."/>
            <person name="Song X."/>
            <person name="Pei D."/>
        </authorList>
    </citation>
    <scope>NUCLEOTIDE SEQUENCE [LARGE SCALE GENOMIC DNA]</scope>
    <source>
        <strain evidence="2">Sxm20200214</strain>
        <tissue evidence="2">Leaf</tissue>
    </source>
</reference>
<dbReference type="AlphaFoldDB" id="A0A8X7RFK3"/>
<feature type="region of interest" description="Disordered" evidence="1">
    <location>
        <begin position="105"/>
        <end position="153"/>
    </location>
</feature>
<sequence length="153" mass="17237">MMITCQCDPLLEKFNVTPFDHWSCRTNLLTILGSLSLSVAFDYDWADNAIRDSELQSQETIGQAGAPVHVFSRFKKRWVERSAACPVEARTMFSADEIVSAQSLGGLVSEEPDDDEVDAELPDVTKTTEDLPKNLEMKYYEPNAETTEGKRKR</sequence>
<comment type="caution">
    <text evidence="2">The sequence shown here is derived from an EMBL/GenBank/DDBJ whole genome shotgun (WGS) entry which is preliminary data.</text>
</comment>
<gene>
    <name evidence="2" type="ORF">Bca52824_047015</name>
</gene>
<feature type="compositionally biased region" description="Basic and acidic residues" evidence="1">
    <location>
        <begin position="126"/>
        <end position="139"/>
    </location>
</feature>
<accession>A0A8X7RFK3</accession>
<protein>
    <submittedName>
        <fullName evidence="2">Uncharacterized protein</fullName>
    </submittedName>
</protein>
<evidence type="ECO:0000313" key="2">
    <source>
        <dbReference type="EMBL" id="KAG2287411.1"/>
    </source>
</evidence>
<feature type="compositionally biased region" description="Acidic residues" evidence="1">
    <location>
        <begin position="110"/>
        <end position="121"/>
    </location>
</feature>